<keyword evidence="4" id="KW-1185">Reference proteome</keyword>
<dbReference type="AlphaFoldDB" id="A0A7J6MZ03"/>
<keyword evidence="2" id="KW-0812">Transmembrane</keyword>
<feature type="transmembrane region" description="Helical" evidence="2">
    <location>
        <begin position="358"/>
        <end position="377"/>
    </location>
</feature>
<reference evidence="3 4" key="1">
    <citation type="submission" date="2020-04" db="EMBL/GenBank/DDBJ databases">
        <title>Perkinsus chesapeaki whole genome sequence.</title>
        <authorList>
            <person name="Bogema D.R."/>
        </authorList>
    </citation>
    <scope>NUCLEOTIDE SEQUENCE [LARGE SCALE GENOMIC DNA]</scope>
    <source>
        <strain evidence="3">ATCC PRA-425</strain>
    </source>
</reference>
<evidence type="ECO:0000313" key="3">
    <source>
        <dbReference type="EMBL" id="KAF4676859.1"/>
    </source>
</evidence>
<dbReference type="OrthoDB" id="10595011at2759"/>
<name>A0A7J6MZ03_PERCH</name>
<feature type="transmembrane region" description="Helical" evidence="2">
    <location>
        <begin position="408"/>
        <end position="426"/>
    </location>
</feature>
<feature type="compositionally biased region" description="Basic and acidic residues" evidence="1">
    <location>
        <begin position="120"/>
        <end position="139"/>
    </location>
</feature>
<feature type="region of interest" description="Disordered" evidence="1">
    <location>
        <begin position="214"/>
        <end position="237"/>
    </location>
</feature>
<accession>A0A7J6MZ03</accession>
<feature type="transmembrane region" description="Helical" evidence="2">
    <location>
        <begin position="446"/>
        <end position="467"/>
    </location>
</feature>
<feature type="transmembrane region" description="Helical" evidence="2">
    <location>
        <begin position="494"/>
        <end position="511"/>
    </location>
</feature>
<dbReference type="Proteomes" id="UP000591131">
    <property type="component" value="Unassembled WGS sequence"/>
</dbReference>
<dbReference type="EMBL" id="JAAPAO010000026">
    <property type="protein sequence ID" value="KAF4676859.1"/>
    <property type="molecule type" value="Genomic_DNA"/>
</dbReference>
<evidence type="ECO:0000256" key="1">
    <source>
        <dbReference type="SAM" id="MobiDB-lite"/>
    </source>
</evidence>
<organism evidence="3 4">
    <name type="scientific">Perkinsus chesapeaki</name>
    <name type="common">Clam parasite</name>
    <name type="synonym">Perkinsus andrewsi</name>
    <dbReference type="NCBI Taxonomy" id="330153"/>
    <lineage>
        <taxon>Eukaryota</taxon>
        <taxon>Sar</taxon>
        <taxon>Alveolata</taxon>
        <taxon>Perkinsozoa</taxon>
        <taxon>Perkinsea</taxon>
        <taxon>Perkinsida</taxon>
        <taxon>Perkinsidae</taxon>
        <taxon>Perkinsus</taxon>
    </lineage>
</organism>
<proteinExistence type="predicted"/>
<feature type="region of interest" description="Disordered" evidence="1">
    <location>
        <begin position="111"/>
        <end position="153"/>
    </location>
</feature>
<evidence type="ECO:0000313" key="4">
    <source>
        <dbReference type="Proteomes" id="UP000591131"/>
    </source>
</evidence>
<gene>
    <name evidence="3" type="ORF">FOL47_004562</name>
</gene>
<feature type="compositionally biased region" description="Basic residues" evidence="1">
    <location>
        <begin position="46"/>
        <end position="62"/>
    </location>
</feature>
<feature type="region of interest" description="Disordered" evidence="1">
    <location>
        <begin position="42"/>
        <end position="83"/>
    </location>
</feature>
<keyword evidence="2" id="KW-1133">Transmembrane helix</keyword>
<evidence type="ECO:0000256" key="2">
    <source>
        <dbReference type="SAM" id="Phobius"/>
    </source>
</evidence>
<keyword evidence="2" id="KW-0472">Membrane</keyword>
<feature type="transmembrane region" description="Helical" evidence="2">
    <location>
        <begin position="321"/>
        <end position="346"/>
    </location>
</feature>
<sequence length="527" mass="58314">MLQYLSPEVMNALERRGGALWKRNCHICLDVMDTCPLGHHCPSANKRTKGPSHRNNTKRRSGHGPGEADHTGGGGVKGDDNSNGIKTVEDLIIGHEGVLRRQLHHVDSIPLEGLSSQAIQEKEEEKEEEHHPNDAERDSMPQQQEDEHDPNDDERVLRRQLHHVRLSKSSGVSSSLLTDKSYVSMVYPIAAAGAAGGGAGGAGDDNKRNRALQRRRLSHHSVATSLRSEEDGGTAAGAPTMGDADAALYKDYTYWIKIVFTLGVAQLFVEAGIRVSFMLEAAVHGDMAYYSRAILLADPSQTIWHNAFEFKAALGRVVAKFFGVYFALFGMAGIIIIAISSTTIFTVSGVTLNNRKEIYFWFLALFPLSGVFIFHMVPPCPRSDIIPGSPPPNVSIRKNLIFGFTHRVFLILLPLIVANGMVEAYFYGEFTLFLVTPYLGQRALPFIMGTLFIVQGLASWMWGMAVYKSIVRPRTDPIVPDKWIKNKDPTSGQFVMLFALVILFAIGRASYDTQLLAILNHHYQLTE</sequence>
<protein>
    <submittedName>
        <fullName evidence="3">Uncharacterized protein</fullName>
    </submittedName>
</protein>
<comment type="caution">
    <text evidence="3">The sequence shown here is derived from an EMBL/GenBank/DDBJ whole genome shotgun (WGS) entry which is preliminary data.</text>
</comment>